<reference evidence="1 2" key="1">
    <citation type="submission" date="2017-01" db="EMBL/GenBank/DDBJ databases">
        <authorList>
            <person name="Varghese N."/>
            <person name="Submissions S."/>
        </authorList>
    </citation>
    <scope>NUCLEOTIDE SEQUENCE [LARGE SCALE GENOMIC DNA]</scope>
    <source>
        <strain evidence="1 2">ATCC 35905</strain>
    </source>
</reference>
<sequence length="71" mass="7769">MAEKVRLNLLVSPELNDRLDTIAASAGATKTDVIRQAIALMEVAHQAKRESKHIGIASDRNKLETEFVGLL</sequence>
<dbReference type="Proteomes" id="UP000186308">
    <property type="component" value="Unassembled WGS sequence"/>
</dbReference>
<evidence type="ECO:0000313" key="2">
    <source>
        <dbReference type="Proteomes" id="UP000186308"/>
    </source>
</evidence>
<name>A0A8G2FDH6_ACIRU</name>
<dbReference type="OrthoDB" id="7063513at2"/>
<evidence type="ECO:0008006" key="3">
    <source>
        <dbReference type="Google" id="ProtNLM"/>
    </source>
</evidence>
<protein>
    <recommendedName>
        <fullName evidence="3">Ribbon-helix-helix protein, copG family</fullName>
    </recommendedName>
</protein>
<evidence type="ECO:0000313" key="1">
    <source>
        <dbReference type="EMBL" id="SIQ84681.1"/>
    </source>
</evidence>
<comment type="caution">
    <text evidence="1">The sequence shown here is derived from an EMBL/GenBank/DDBJ whole genome shotgun (WGS) entry which is preliminary data.</text>
</comment>
<keyword evidence="2" id="KW-1185">Reference proteome</keyword>
<dbReference type="RefSeq" id="WP_029313571.1">
    <property type="nucleotide sequence ID" value="NZ_DAOMCH010000085.1"/>
</dbReference>
<dbReference type="EMBL" id="FTNE01000010">
    <property type="protein sequence ID" value="SIQ84681.1"/>
    <property type="molecule type" value="Genomic_DNA"/>
</dbReference>
<proteinExistence type="predicted"/>
<dbReference type="AlphaFoldDB" id="A0A8G2FDH6"/>
<accession>A0A8G2FDH6</accession>
<organism evidence="1 2">
    <name type="scientific">Acidiphilium rubrum</name>
    <dbReference type="NCBI Taxonomy" id="526"/>
    <lineage>
        <taxon>Bacteria</taxon>
        <taxon>Pseudomonadati</taxon>
        <taxon>Pseudomonadota</taxon>
        <taxon>Alphaproteobacteria</taxon>
        <taxon>Acetobacterales</taxon>
        <taxon>Acidocellaceae</taxon>
        <taxon>Acidiphilium</taxon>
    </lineage>
</organism>
<gene>
    <name evidence="1" type="ORF">SAMN05421828_11098</name>
</gene>